<organism evidence="2 3">
    <name type="scientific">Tegillarca granosa</name>
    <name type="common">Malaysian cockle</name>
    <name type="synonym">Anadara granosa</name>
    <dbReference type="NCBI Taxonomy" id="220873"/>
    <lineage>
        <taxon>Eukaryota</taxon>
        <taxon>Metazoa</taxon>
        <taxon>Spiralia</taxon>
        <taxon>Lophotrochozoa</taxon>
        <taxon>Mollusca</taxon>
        <taxon>Bivalvia</taxon>
        <taxon>Autobranchia</taxon>
        <taxon>Pteriomorphia</taxon>
        <taxon>Arcoida</taxon>
        <taxon>Arcoidea</taxon>
        <taxon>Arcidae</taxon>
        <taxon>Tegillarca</taxon>
    </lineage>
</organism>
<sequence length="178" mass="20069">MSVPANFRLFGVTSDLLKEIEEEFMHFFPTNSVNSIVQTETGDKIQNDDENEIGSDDEDNSTTDHDILRSPLIRSRILLAINPPTTETPDSDEGNNVEPHDDDDVNRLDKDVLSRVRETCVKRCLTTMPDTSIIDNRINVQRMDKESRNVFIMGPLKGCGISNFKGSETRQGEETPLI</sequence>
<dbReference type="EMBL" id="JARBDR010000793">
    <property type="protein sequence ID" value="KAJ8307519.1"/>
    <property type="molecule type" value="Genomic_DNA"/>
</dbReference>
<dbReference type="Proteomes" id="UP001217089">
    <property type="component" value="Unassembled WGS sequence"/>
</dbReference>
<evidence type="ECO:0000313" key="2">
    <source>
        <dbReference type="EMBL" id="KAJ8307519.1"/>
    </source>
</evidence>
<comment type="caution">
    <text evidence="2">The sequence shown here is derived from an EMBL/GenBank/DDBJ whole genome shotgun (WGS) entry which is preliminary data.</text>
</comment>
<feature type="compositionally biased region" description="Acidic residues" evidence="1">
    <location>
        <begin position="48"/>
        <end position="61"/>
    </location>
</feature>
<reference evidence="2 3" key="1">
    <citation type="submission" date="2022-12" db="EMBL/GenBank/DDBJ databases">
        <title>Chromosome-level genome of Tegillarca granosa.</title>
        <authorList>
            <person name="Kim J."/>
        </authorList>
    </citation>
    <scope>NUCLEOTIDE SEQUENCE [LARGE SCALE GENOMIC DNA]</scope>
    <source>
        <strain evidence="2">Teg-2019</strain>
        <tissue evidence="2">Adductor muscle</tissue>
    </source>
</reference>
<proteinExistence type="predicted"/>
<accession>A0ABQ9EQM5</accession>
<feature type="region of interest" description="Disordered" evidence="1">
    <location>
        <begin position="80"/>
        <end position="106"/>
    </location>
</feature>
<protein>
    <submittedName>
        <fullName evidence="2">Uncharacterized protein</fullName>
    </submittedName>
</protein>
<evidence type="ECO:0000313" key="3">
    <source>
        <dbReference type="Proteomes" id="UP001217089"/>
    </source>
</evidence>
<evidence type="ECO:0000256" key="1">
    <source>
        <dbReference type="SAM" id="MobiDB-lite"/>
    </source>
</evidence>
<feature type="region of interest" description="Disordered" evidence="1">
    <location>
        <begin position="42"/>
        <end position="66"/>
    </location>
</feature>
<keyword evidence="3" id="KW-1185">Reference proteome</keyword>
<gene>
    <name evidence="2" type="ORF">KUTeg_015603</name>
</gene>
<name>A0ABQ9EQM5_TEGGR</name>
<feature type="compositionally biased region" description="Acidic residues" evidence="1">
    <location>
        <begin position="89"/>
        <end position="104"/>
    </location>
</feature>